<keyword evidence="3" id="KW-1185">Reference proteome</keyword>
<reference evidence="2" key="1">
    <citation type="submission" date="2020-08" db="EMBL/GenBank/DDBJ databases">
        <title>Multicomponent nature underlies the extraordinary mechanical properties of spider dragline silk.</title>
        <authorList>
            <person name="Kono N."/>
            <person name="Nakamura H."/>
            <person name="Mori M."/>
            <person name="Yoshida Y."/>
            <person name="Ohtoshi R."/>
            <person name="Malay A.D."/>
            <person name="Moran D.A.P."/>
            <person name="Tomita M."/>
            <person name="Numata K."/>
            <person name="Arakawa K."/>
        </authorList>
    </citation>
    <scope>NUCLEOTIDE SEQUENCE</scope>
</reference>
<gene>
    <name evidence="2" type="ORF">NPIL_259541</name>
</gene>
<feature type="region of interest" description="Disordered" evidence="1">
    <location>
        <begin position="1"/>
        <end position="27"/>
    </location>
</feature>
<organism evidence="2 3">
    <name type="scientific">Nephila pilipes</name>
    <name type="common">Giant wood spider</name>
    <name type="synonym">Nephila maculata</name>
    <dbReference type="NCBI Taxonomy" id="299642"/>
    <lineage>
        <taxon>Eukaryota</taxon>
        <taxon>Metazoa</taxon>
        <taxon>Ecdysozoa</taxon>
        <taxon>Arthropoda</taxon>
        <taxon>Chelicerata</taxon>
        <taxon>Arachnida</taxon>
        <taxon>Araneae</taxon>
        <taxon>Araneomorphae</taxon>
        <taxon>Entelegynae</taxon>
        <taxon>Araneoidea</taxon>
        <taxon>Nephilidae</taxon>
        <taxon>Nephila</taxon>
    </lineage>
</organism>
<comment type="caution">
    <text evidence="2">The sequence shown here is derived from an EMBL/GenBank/DDBJ whole genome shotgun (WGS) entry which is preliminary data.</text>
</comment>
<evidence type="ECO:0000313" key="2">
    <source>
        <dbReference type="EMBL" id="GFT69251.1"/>
    </source>
</evidence>
<dbReference type="EMBL" id="BMAW01069500">
    <property type="protein sequence ID" value="GFT69251.1"/>
    <property type="molecule type" value="Genomic_DNA"/>
</dbReference>
<sequence>MSIQNHLLRKKFQTTSSDNRWRSEESQLSNPKEFLLHQWETSIHFPLPSLLGERNLTAQADVLPKGNHVVSYCTGRPTPVGRKSYPLALAGRNPKGSRKCRNHFTYTLNDA</sequence>
<evidence type="ECO:0000256" key="1">
    <source>
        <dbReference type="SAM" id="MobiDB-lite"/>
    </source>
</evidence>
<accession>A0A8X6TY09</accession>
<name>A0A8X6TY09_NEPPI</name>
<evidence type="ECO:0000313" key="3">
    <source>
        <dbReference type="Proteomes" id="UP000887013"/>
    </source>
</evidence>
<dbReference type="Proteomes" id="UP000887013">
    <property type="component" value="Unassembled WGS sequence"/>
</dbReference>
<dbReference type="AlphaFoldDB" id="A0A8X6TY09"/>
<proteinExistence type="predicted"/>
<protein>
    <submittedName>
        <fullName evidence="2">Uncharacterized protein</fullName>
    </submittedName>
</protein>